<dbReference type="GO" id="GO:0061809">
    <property type="term" value="F:NAD+ nucleosidase activity, cyclic ADP-ribose generating"/>
    <property type="evidence" value="ECO:0007669"/>
    <property type="project" value="InterPro"/>
</dbReference>
<gene>
    <name evidence="6" type="ORF">CAPTEDRAFT_213010</name>
</gene>
<evidence type="ECO:0000313" key="7">
    <source>
        <dbReference type="EnsemblMetazoa" id="CapteP213010"/>
    </source>
</evidence>
<dbReference type="OMA" id="HYLVIAY"/>
<evidence type="ECO:0000256" key="5">
    <source>
        <dbReference type="ARBA" id="ARBA00023157"/>
    </source>
</evidence>
<dbReference type="PANTHER" id="PTHR10912">
    <property type="entry name" value="ADP-RIBOSYL CYCLASE"/>
    <property type="match status" value="1"/>
</dbReference>
<dbReference type="Gene3D" id="1.20.82.10">
    <property type="entry name" value="ADP Ribosyl Cyclase, Chain A, domain 1"/>
    <property type="match status" value="1"/>
</dbReference>
<evidence type="ECO:0000313" key="8">
    <source>
        <dbReference type="Proteomes" id="UP000014760"/>
    </source>
</evidence>
<proteinExistence type="inferred from homology"/>
<dbReference type="HOGENOM" id="CLU_067834_0_0_1"/>
<dbReference type="PANTHER" id="PTHR10912:SF7">
    <property type="entry name" value="ADP-RIBOSYL CYCLASE_CYCLIC ADP-RIBOSE HYDROLASE"/>
    <property type="match status" value="1"/>
</dbReference>
<reference evidence="7" key="3">
    <citation type="submission" date="2015-06" db="UniProtKB">
        <authorList>
            <consortium name="EnsemblMetazoa"/>
        </authorList>
    </citation>
    <scope>IDENTIFICATION</scope>
</reference>
<keyword evidence="2" id="KW-0808">Transferase</keyword>
<evidence type="ECO:0000256" key="2">
    <source>
        <dbReference type="ARBA" id="ARBA00022679"/>
    </source>
</evidence>
<dbReference type="SUPFAM" id="SSF52309">
    <property type="entry name" value="N-(deoxy)ribosyltransferase-like"/>
    <property type="match status" value="1"/>
</dbReference>
<evidence type="ECO:0000256" key="4">
    <source>
        <dbReference type="ARBA" id="ARBA00023027"/>
    </source>
</evidence>
<dbReference type="EMBL" id="KB309301">
    <property type="protein sequence ID" value="ELT94819.1"/>
    <property type="molecule type" value="Genomic_DNA"/>
</dbReference>
<dbReference type="AlphaFoldDB" id="R7TMH6"/>
<dbReference type="GO" id="GO:0016849">
    <property type="term" value="F:phosphorus-oxygen lyase activity"/>
    <property type="evidence" value="ECO:0007669"/>
    <property type="project" value="TreeGrafter"/>
</dbReference>
<dbReference type="InterPro" id="IPR003193">
    <property type="entry name" value="ADP-ribosyl_cyclase"/>
</dbReference>
<dbReference type="GO" id="GO:0016740">
    <property type="term" value="F:transferase activity"/>
    <property type="evidence" value="ECO:0007669"/>
    <property type="project" value="UniProtKB-KW"/>
</dbReference>
<keyword evidence="4" id="KW-0520">NAD</keyword>
<dbReference type="Gene3D" id="3.40.50.720">
    <property type="entry name" value="NAD(P)-binding Rossmann-like Domain"/>
    <property type="match status" value="1"/>
</dbReference>
<comment type="similarity">
    <text evidence="1">Belongs to the ADP-ribosyl cyclase family.</text>
</comment>
<dbReference type="Proteomes" id="UP000014760">
    <property type="component" value="Unassembled WGS sequence"/>
</dbReference>
<keyword evidence="5" id="KW-1015">Disulfide bond</keyword>
<protein>
    <submittedName>
        <fullName evidence="6 7">Uncharacterized protein</fullName>
    </submittedName>
</protein>
<keyword evidence="8" id="KW-1185">Reference proteome</keyword>
<dbReference type="EnsemblMetazoa" id="CapteT213010">
    <property type="protein sequence ID" value="CapteP213010"/>
    <property type="gene ID" value="CapteG213010"/>
</dbReference>
<accession>R7TMH6</accession>
<dbReference type="OrthoDB" id="10028716at2759"/>
<evidence type="ECO:0000313" key="6">
    <source>
        <dbReference type="EMBL" id="ELT94819.1"/>
    </source>
</evidence>
<dbReference type="Pfam" id="PF02267">
    <property type="entry name" value="Rib_hydrolayse"/>
    <property type="match status" value="1"/>
</dbReference>
<sequence length="259" mass="29366">MSVLDFKDNVAIQASDFARPCLPVRVKHALSRNDDAFKLEESRIWHTRHKISVNCELIWETFRESFAYKPPCDVSPDDYADLPALVNHTLKKDNIVLWEGTRMYELVTQYADYGRRYTSMADILSGYLVDGLVWCGTATDPGYENGTCPEYESCKGHAEKAYWQQLSRTFAETIEGDVIILLNGSAPQAFFNDSVLGEYEIPNLKQNKINNIVIYTVHEIGMPIRERCGEGSVKVAEDLIREFGHAVRCEDNPEVMLGG</sequence>
<reference evidence="6 8" key="2">
    <citation type="journal article" date="2013" name="Nature">
        <title>Insights into bilaterian evolution from three spiralian genomes.</title>
        <authorList>
            <person name="Simakov O."/>
            <person name="Marletaz F."/>
            <person name="Cho S.J."/>
            <person name="Edsinger-Gonzales E."/>
            <person name="Havlak P."/>
            <person name="Hellsten U."/>
            <person name="Kuo D.H."/>
            <person name="Larsson T."/>
            <person name="Lv J."/>
            <person name="Arendt D."/>
            <person name="Savage R."/>
            <person name="Osoegawa K."/>
            <person name="de Jong P."/>
            <person name="Grimwood J."/>
            <person name="Chapman J.A."/>
            <person name="Shapiro H."/>
            <person name="Aerts A."/>
            <person name="Otillar R.P."/>
            <person name="Terry A.Y."/>
            <person name="Boore J.L."/>
            <person name="Grigoriev I.V."/>
            <person name="Lindberg D.R."/>
            <person name="Seaver E.C."/>
            <person name="Weisblat D.A."/>
            <person name="Putnam N.H."/>
            <person name="Rokhsar D.S."/>
        </authorList>
    </citation>
    <scope>NUCLEOTIDE SEQUENCE</scope>
    <source>
        <strain evidence="6 8">I ESC-2004</strain>
    </source>
</reference>
<name>R7TMH6_CAPTE</name>
<evidence type="ECO:0000256" key="3">
    <source>
        <dbReference type="ARBA" id="ARBA00022801"/>
    </source>
</evidence>
<dbReference type="STRING" id="283909.R7TMH6"/>
<reference evidence="8" key="1">
    <citation type="submission" date="2012-12" db="EMBL/GenBank/DDBJ databases">
        <authorList>
            <person name="Hellsten U."/>
            <person name="Grimwood J."/>
            <person name="Chapman J.A."/>
            <person name="Shapiro H."/>
            <person name="Aerts A."/>
            <person name="Otillar R.P."/>
            <person name="Terry A.Y."/>
            <person name="Boore J.L."/>
            <person name="Simakov O."/>
            <person name="Marletaz F."/>
            <person name="Cho S.-J."/>
            <person name="Edsinger-Gonzales E."/>
            <person name="Havlak P."/>
            <person name="Kuo D.-H."/>
            <person name="Larsson T."/>
            <person name="Lv J."/>
            <person name="Arendt D."/>
            <person name="Savage R."/>
            <person name="Osoegawa K."/>
            <person name="de Jong P."/>
            <person name="Lindberg D.R."/>
            <person name="Seaver E.C."/>
            <person name="Weisblat D.A."/>
            <person name="Putnam N.H."/>
            <person name="Grigoriev I.V."/>
            <person name="Rokhsar D.S."/>
        </authorList>
    </citation>
    <scope>NUCLEOTIDE SEQUENCE</scope>
    <source>
        <strain evidence="8">I ESC-2004</strain>
    </source>
</reference>
<evidence type="ECO:0000256" key="1">
    <source>
        <dbReference type="ARBA" id="ARBA00005406"/>
    </source>
</evidence>
<dbReference type="EMBL" id="AMQN01012114">
    <property type="status" value="NOT_ANNOTATED_CDS"/>
    <property type="molecule type" value="Genomic_DNA"/>
</dbReference>
<dbReference type="GO" id="GO:0005886">
    <property type="term" value="C:plasma membrane"/>
    <property type="evidence" value="ECO:0007669"/>
    <property type="project" value="TreeGrafter"/>
</dbReference>
<keyword evidence="3" id="KW-0378">Hydrolase</keyword>
<organism evidence="6">
    <name type="scientific">Capitella teleta</name>
    <name type="common">Polychaete worm</name>
    <dbReference type="NCBI Taxonomy" id="283909"/>
    <lineage>
        <taxon>Eukaryota</taxon>
        <taxon>Metazoa</taxon>
        <taxon>Spiralia</taxon>
        <taxon>Lophotrochozoa</taxon>
        <taxon>Annelida</taxon>
        <taxon>Polychaeta</taxon>
        <taxon>Sedentaria</taxon>
        <taxon>Scolecida</taxon>
        <taxon>Capitellidae</taxon>
        <taxon>Capitella</taxon>
    </lineage>
</organism>